<keyword evidence="2" id="KW-1185">Reference proteome</keyword>
<evidence type="ECO:0000313" key="1">
    <source>
        <dbReference type="EnsemblPlants" id="OGLUM08G05970.1"/>
    </source>
</evidence>
<accession>A0A0E0ARX2</accession>
<name>A0A0E0ARX2_9ORYZ</name>
<sequence length="118" mass="13120">MAIGGSDWEMEGDEGVWKGVVRKKRVVRGGLDDAATTAKTLCIERPIRDKFRTVNGTHLSPILSSFLLIPNLSFKCSTSSRRPMLHTRPRCHQALAPAPPPLQTAGLPSWVAGFWRRR</sequence>
<dbReference type="EnsemblPlants" id="OGLUM08G05970.1">
    <property type="protein sequence ID" value="OGLUM08G05970.1"/>
    <property type="gene ID" value="OGLUM08G05970"/>
</dbReference>
<organism evidence="1">
    <name type="scientific">Oryza glumipatula</name>
    <dbReference type="NCBI Taxonomy" id="40148"/>
    <lineage>
        <taxon>Eukaryota</taxon>
        <taxon>Viridiplantae</taxon>
        <taxon>Streptophyta</taxon>
        <taxon>Embryophyta</taxon>
        <taxon>Tracheophyta</taxon>
        <taxon>Spermatophyta</taxon>
        <taxon>Magnoliopsida</taxon>
        <taxon>Liliopsida</taxon>
        <taxon>Poales</taxon>
        <taxon>Poaceae</taxon>
        <taxon>BOP clade</taxon>
        <taxon>Oryzoideae</taxon>
        <taxon>Oryzeae</taxon>
        <taxon>Oryzinae</taxon>
        <taxon>Oryza</taxon>
    </lineage>
</organism>
<proteinExistence type="predicted"/>
<dbReference type="Proteomes" id="UP000026961">
    <property type="component" value="Chromosome 8"/>
</dbReference>
<evidence type="ECO:0000313" key="2">
    <source>
        <dbReference type="Proteomes" id="UP000026961"/>
    </source>
</evidence>
<dbReference type="Gramene" id="OGLUM08G05970.1">
    <property type="protein sequence ID" value="OGLUM08G05970.1"/>
    <property type="gene ID" value="OGLUM08G05970"/>
</dbReference>
<protein>
    <submittedName>
        <fullName evidence="1">Uncharacterized protein</fullName>
    </submittedName>
</protein>
<reference evidence="1" key="1">
    <citation type="submission" date="2015-04" db="UniProtKB">
        <authorList>
            <consortium name="EnsemblPlants"/>
        </authorList>
    </citation>
    <scope>IDENTIFICATION</scope>
</reference>
<dbReference type="HOGENOM" id="CLU_2076769_0_0_1"/>
<dbReference type="AlphaFoldDB" id="A0A0E0ARX2"/>
<reference evidence="1" key="2">
    <citation type="submission" date="2018-05" db="EMBL/GenBank/DDBJ databases">
        <title>OgluRS3 (Oryza glumaepatula Reference Sequence Version 3).</title>
        <authorList>
            <person name="Zhang J."/>
            <person name="Kudrna D."/>
            <person name="Lee S."/>
            <person name="Talag J."/>
            <person name="Welchert J."/>
            <person name="Wing R.A."/>
        </authorList>
    </citation>
    <scope>NUCLEOTIDE SEQUENCE [LARGE SCALE GENOMIC DNA]</scope>
</reference>